<name>A0ABM4B657_HYDVU</name>
<reference evidence="2" key="1">
    <citation type="submission" date="2025-05" db="UniProtKB">
        <authorList>
            <consortium name="RefSeq"/>
        </authorList>
    </citation>
    <scope>NUCLEOTIDE SEQUENCE [LARGE SCALE GENOMIC DNA]</scope>
</reference>
<evidence type="ECO:0000259" key="1">
    <source>
        <dbReference type="Pfam" id="PF21787"/>
    </source>
</evidence>
<dbReference type="Pfam" id="PF21787">
    <property type="entry name" value="TNP-like_RNaseH_N"/>
    <property type="match status" value="1"/>
</dbReference>
<accession>A0ABM4B657</accession>
<dbReference type="InterPro" id="IPR048365">
    <property type="entry name" value="TNP-like_RNaseH_N"/>
</dbReference>
<sequence>MPLRKTSKSLNSVRWQKEDELAIFNSQEKIESINVLYEKLKTNEFNFAIINYLCNDILYIQSSDFLKESAIARFLLCIYKDLTFEAFHCGVKISVMTLSSNRVYIMNKFSHIQEALRFLNCCEITPKKEVVYQQILSMNKTCIGGKKYPIETIVRAFEYFSLSRSAYNRIREDFELPSLRTLGRITSKCKSLDDTTYIRHIFSNLRDDRQKTCILLLDEVYVKPMLQYHGGIVFGKSVNKPHLLANTVLSFLVVTLFNGPKFLYKMLPVRELDAEFLFEQTTLILDAIKNNGGNVVAIVCDGNRVNQKFYNFFEKKEAWCTKDNIFLLFDYVHLLKSIRNNWITEKTQELEFYIDGEKK</sequence>
<evidence type="ECO:0000313" key="2">
    <source>
        <dbReference type="Proteomes" id="UP001652625"/>
    </source>
</evidence>
<feature type="domain" description="Transposable element P transposase-like RNase H" evidence="1">
    <location>
        <begin position="207"/>
        <end position="312"/>
    </location>
</feature>
<protein>
    <submittedName>
        <fullName evidence="3">Uncharacterized protein LOC136075356</fullName>
    </submittedName>
</protein>
<reference evidence="3" key="2">
    <citation type="submission" date="2025-08" db="UniProtKB">
        <authorList>
            <consortium name="RefSeq"/>
        </authorList>
    </citation>
    <scope>IDENTIFICATION</scope>
</reference>
<dbReference type="RefSeq" id="XP_065644326.1">
    <property type="nucleotide sequence ID" value="XM_065788254.1"/>
</dbReference>
<keyword evidence="2" id="KW-1185">Reference proteome</keyword>
<proteinExistence type="predicted"/>
<gene>
    <name evidence="3" type="primary">LOC136075356</name>
</gene>
<evidence type="ECO:0000313" key="3">
    <source>
        <dbReference type="RefSeq" id="XP_065644326.1"/>
    </source>
</evidence>
<dbReference type="GeneID" id="136075356"/>
<dbReference type="Proteomes" id="UP001652625">
    <property type="component" value="Chromosome 01"/>
</dbReference>
<organism evidence="2 3">
    <name type="scientific">Hydra vulgaris</name>
    <name type="common">Hydra</name>
    <name type="synonym">Hydra attenuata</name>
    <dbReference type="NCBI Taxonomy" id="6087"/>
    <lineage>
        <taxon>Eukaryota</taxon>
        <taxon>Metazoa</taxon>
        <taxon>Cnidaria</taxon>
        <taxon>Hydrozoa</taxon>
        <taxon>Hydroidolina</taxon>
        <taxon>Anthoathecata</taxon>
        <taxon>Aplanulata</taxon>
        <taxon>Hydridae</taxon>
        <taxon>Hydra</taxon>
    </lineage>
</organism>